<name>A0A0M0J2M5_9EUKA</name>
<dbReference type="AlphaFoldDB" id="A0A0M0J2M5"/>
<proteinExistence type="predicted"/>
<accession>A0A0M0J2M5</accession>
<dbReference type="Proteomes" id="UP000037460">
    <property type="component" value="Unassembled WGS sequence"/>
</dbReference>
<evidence type="ECO:0000313" key="2">
    <source>
        <dbReference type="EMBL" id="KOO20804.1"/>
    </source>
</evidence>
<evidence type="ECO:0000313" key="3">
    <source>
        <dbReference type="Proteomes" id="UP000037460"/>
    </source>
</evidence>
<evidence type="ECO:0000256" key="1">
    <source>
        <dbReference type="SAM" id="MobiDB-lite"/>
    </source>
</evidence>
<organism evidence="2 3">
    <name type="scientific">Chrysochromulina tobinii</name>
    <dbReference type="NCBI Taxonomy" id="1460289"/>
    <lineage>
        <taxon>Eukaryota</taxon>
        <taxon>Haptista</taxon>
        <taxon>Haptophyta</taxon>
        <taxon>Prymnesiophyceae</taxon>
        <taxon>Prymnesiales</taxon>
        <taxon>Chrysochromulinaceae</taxon>
        <taxon>Chrysochromulina</taxon>
    </lineage>
</organism>
<gene>
    <name evidence="2" type="ORF">Ctob_000199</name>
</gene>
<feature type="region of interest" description="Disordered" evidence="1">
    <location>
        <begin position="250"/>
        <end position="271"/>
    </location>
</feature>
<dbReference type="EMBL" id="JWZX01003412">
    <property type="protein sequence ID" value="KOO20804.1"/>
    <property type="molecule type" value="Genomic_DNA"/>
</dbReference>
<reference evidence="3" key="1">
    <citation type="journal article" date="2015" name="PLoS Genet.">
        <title>Genome Sequence and Transcriptome Analyses of Chrysochromulina tobin: Metabolic Tools for Enhanced Algal Fitness in the Prominent Order Prymnesiales (Haptophyceae).</title>
        <authorList>
            <person name="Hovde B.T."/>
            <person name="Deodato C.R."/>
            <person name="Hunsperger H.M."/>
            <person name="Ryken S.A."/>
            <person name="Yost W."/>
            <person name="Jha R.K."/>
            <person name="Patterson J."/>
            <person name="Monnat R.J. Jr."/>
            <person name="Barlow S.B."/>
            <person name="Starkenburg S.R."/>
            <person name="Cattolico R.A."/>
        </authorList>
    </citation>
    <scope>NUCLEOTIDE SEQUENCE</scope>
    <source>
        <strain evidence="3">CCMP291</strain>
    </source>
</reference>
<keyword evidence="3" id="KW-1185">Reference proteome</keyword>
<protein>
    <submittedName>
        <fullName evidence="2">Uncharacterized protein</fullName>
    </submittedName>
</protein>
<sequence>MTMKLKNVLEGITPSKRGDENLDSRSLYKDLKYNMGDYFARVRDLVCAAVPDNLCPTLDCAITLKLFPQFVDGITIGQRTKDDVPDECDRAQNEKAMKAWKDALVSLQQNPKIATVSLMRDEVDRQFSQFHRFAEEGSEFDCTIARAPTTFATVSKNYTNLQIEVEDCWRGPKAATKCLDDAIKLLGLSSTKEMTQYMTGALADRAAQGKLASKSCSTDPLGYFKKGLNDDAQLFDADFNDLDADPGAAQVLTSKHNRSEGGTSGGTDDER</sequence>
<comment type="caution">
    <text evidence="2">The sequence shown here is derived from an EMBL/GenBank/DDBJ whole genome shotgun (WGS) entry which is preliminary data.</text>
</comment>